<sequence>MKAGAKNPVVRVFIVDTTYPHHVGPIEVPVPEMIASRFYSSNEFEGYPGRRNIYRISIGNSPPSKKCVTCHLRKERCQYYTASFSYDAKYYALICYGPGLPISTLHDGRTDQALWYKMILPPQFDRSKKYPLLIQVYGGPCSQSVKPVFAVHWITYLASKEGIVVALVDGRGTAFQGDKFLYAVYRKLGVYEVEDQITAVRKFIEMGFIDEKRIAIWGWSYGGYVSSLALASGTGLFKCGIAVAPVSSWEYYASIYTERFMGLPTKEDNLEHYKNSTVMARAEYFRNVDYLLIHGTADDNVHFQNSAQIAKALVNAQVDFQAMMRNLYCQRNICVAKQPGEYIKAQHPGAEGQSLGTEHIQSSQVGSFVCTCSPLSRTRQKKMKNIYIVAGLFVMLVQGSWQHSLQNTEEKPRSFPVSQTDPLEDSDQINEDKRHSQGTFTSDYSKYLDSRRAQDFVQWLMNTKRNRNNIAKRHDEYERHAEGTFTSDVSSYLEGQAAKEFIAWLVKGRGRRDFPEEVTIVEELGRRHADGSFSDEMNTILDSLATRDFINWLIQTKITDK</sequence>
<dbReference type="GO" id="GO:0006508">
    <property type="term" value="P:proteolysis"/>
    <property type="evidence" value="ECO:0007669"/>
    <property type="project" value="UniProtKB-KW"/>
</dbReference>
<dbReference type="eggNOG" id="KOG2100">
    <property type="taxonomic scope" value="Eukaryota"/>
</dbReference>
<dbReference type="InterPro" id="IPR001375">
    <property type="entry name" value="Peptidase_S9_cat"/>
</dbReference>
<dbReference type="InterPro" id="IPR000532">
    <property type="entry name" value="Glucagon_GIP_secretin_VIP"/>
</dbReference>
<evidence type="ECO:0000256" key="6">
    <source>
        <dbReference type="ARBA" id="ARBA00022670"/>
    </source>
</evidence>
<keyword evidence="5" id="KW-0964">Secreted</keyword>
<dbReference type="FunFam" id="3.40.50.1820:FF:000003">
    <property type="entry name" value="Dipeptidyl peptidase 4"/>
    <property type="match status" value="1"/>
</dbReference>
<dbReference type="Gene3D" id="3.40.50.1820">
    <property type="entry name" value="alpha/beta hydrolase"/>
    <property type="match status" value="1"/>
</dbReference>
<comment type="similarity">
    <text evidence="4">Belongs to the glucagon family.</text>
</comment>
<dbReference type="MEROPS" id="S09.007"/>
<feature type="domain" description="Glucagon / GIP / secretin / VIP family" evidence="11">
    <location>
        <begin position="435"/>
        <end position="457"/>
    </location>
</feature>
<keyword evidence="8" id="KW-0812">Transmembrane</keyword>
<dbReference type="InParanoid" id="G3HZV5"/>
<evidence type="ECO:0000256" key="1">
    <source>
        <dbReference type="ARBA" id="ARBA00004341"/>
    </source>
</evidence>
<dbReference type="SUPFAM" id="SSF82171">
    <property type="entry name" value="DPP6 N-terminal domain-like"/>
    <property type="match status" value="1"/>
</dbReference>
<keyword evidence="6" id="KW-0645">Protease</keyword>
<dbReference type="Pfam" id="PF00326">
    <property type="entry name" value="Peptidase_S9"/>
    <property type="match status" value="1"/>
</dbReference>
<dbReference type="GO" id="GO:0004252">
    <property type="term" value="F:serine-type endopeptidase activity"/>
    <property type="evidence" value="ECO:0007669"/>
    <property type="project" value="InterPro"/>
</dbReference>
<accession>G3HZV5</accession>
<dbReference type="PANTHER" id="PTHR11731:SF136">
    <property type="entry name" value="PROLYL ENDOPEPTIDASE FAP"/>
    <property type="match status" value="1"/>
</dbReference>
<evidence type="ECO:0000256" key="3">
    <source>
        <dbReference type="ARBA" id="ARBA00004613"/>
    </source>
</evidence>
<dbReference type="AlphaFoldDB" id="G3HZV5"/>
<dbReference type="InterPro" id="IPR002469">
    <property type="entry name" value="Peptidase_S9B_N"/>
</dbReference>
<dbReference type="InterPro" id="IPR050278">
    <property type="entry name" value="Serine_Prot_S9B/DPPIV"/>
</dbReference>
<reference evidence="13" key="1">
    <citation type="journal article" date="2011" name="Nat. Biotechnol.">
        <title>The genomic sequence of the Chinese hamster ovary (CHO)-K1 cell line.</title>
        <authorList>
            <person name="Xu X."/>
            <person name="Nagarajan H."/>
            <person name="Lewis N.E."/>
            <person name="Pan S."/>
            <person name="Cai Z."/>
            <person name="Liu X."/>
            <person name="Chen W."/>
            <person name="Xie M."/>
            <person name="Wang W."/>
            <person name="Hammond S."/>
            <person name="Andersen M.R."/>
            <person name="Neff N."/>
            <person name="Passarelli B."/>
            <person name="Koh W."/>
            <person name="Fan H.C."/>
            <person name="Wang J."/>
            <person name="Gui Y."/>
            <person name="Lee K.H."/>
            <person name="Betenbaugh M.J."/>
            <person name="Quake S.R."/>
            <person name="Famili I."/>
            <person name="Palsson B.O."/>
            <person name="Wang J."/>
        </authorList>
    </citation>
    <scope>NUCLEOTIDE SEQUENCE [LARGE SCALE GENOMIC DNA]</scope>
    <source>
        <strain evidence="13">CHO K1 cell line</strain>
    </source>
</reference>
<dbReference type="STRING" id="10029.G3HZV5"/>
<dbReference type="Gene3D" id="6.10.250.590">
    <property type="match status" value="3"/>
</dbReference>
<dbReference type="Pfam" id="PF00123">
    <property type="entry name" value="Hormone_2"/>
    <property type="match status" value="2"/>
</dbReference>
<dbReference type="Proteomes" id="UP000001075">
    <property type="component" value="Unassembled WGS sequence"/>
</dbReference>
<dbReference type="GO" id="GO:0008239">
    <property type="term" value="F:dipeptidyl-peptidase activity"/>
    <property type="evidence" value="ECO:0007669"/>
    <property type="project" value="TreeGrafter"/>
</dbReference>
<feature type="domain" description="Glucagon / GIP / secretin / VIP family" evidence="11">
    <location>
        <begin position="528"/>
        <end position="550"/>
    </location>
</feature>
<dbReference type="SUPFAM" id="SSF53474">
    <property type="entry name" value="alpha/beta-Hydrolases"/>
    <property type="match status" value="1"/>
</dbReference>
<evidence type="ECO:0000313" key="12">
    <source>
        <dbReference type="EMBL" id="EGW01900.1"/>
    </source>
</evidence>
<dbReference type="InterPro" id="IPR002471">
    <property type="entry name" value="Pept_S9_AS"/>
</dbReference>
<dbReference type="InterPro" id="IPR029058">
    <property type="entry name" value="AB_hydrolase_fold"/>
</dbReference>
<name>G3HZV5_CRIGR</name>
<evidence type="ECO:0000256" key="2">
    <source>
        <dbReference type="ARBA" id="ARBA00004485"/>
    </source>
</evidence>
<dbReference type="SMART" id="SM00070">
    <property type="entry name" value="GLUCA"/>
    <property type="match status" value="3"/>
</dbReference>
<keyword evidence="8" id="KW-0735">Signal-anchor</keyword>
<dbReference type="PROSITE" id="PS00260">
    <property type="entry name" value="GLUCAGON"/>
    <property type="match status" value="2"/>
</dbReference>
<protein>
    <submittedName>
        <fullName evidence="12">Seprase</fullName>
    </submittedName>
</protein>
<evidence type="ECO:0000313" key="13">
    <source>
        <dbReference type="Proteomes" id="UP000001075"/>
    </source>
</evidence>
<dbReference type="Gene3D" id="2.140.10.30">
    <property type="entry name" value="Dipeptidylpeptidase IV, N-terminal domain"/>
    <property type="match status" value="1"/>
</dbReference>
<dbReference type="PANTHER" id="PTHR11731">
    <property type="entry name" value="PROTEASE FAMILY S9B,C DIPEPTIDYL-PEPTIDASE IV-RELATED"/>
    <property type="match status" value="1"/>
</dbReference>
<dbReference type="PROSITE" id="PS00708">
    <property type="entry name" value="PRO_ENDOPEP_SER"/>
    <property type="match status" value="1"/>
</dbReference>
<comment type="subcellular location">
    <subcellularLocation>
        <location evidence="1">Cell projection</location>
        <location evidence="1">Invadopodium membrane</location>
        <topology evidence="1">Single-pass type II membrane protein</topology>
    </subcellularLocation>
    <subcellularLocation>
        <location evidence="2">Cell projection</location>
        <location evidence="2">Lamellipodium membrane</location>
        <topology evidence="2">Single-pass type II membrane protein</topology>
    </subcellularLocation>
    <subcellularLocation>
        <location evidence="3">Secreted</location>
    </subcellularLocation>
</comment>
<evidence type="ECO:0000256" key="8">
    <source>
        <dbReference type="ARBA" id="ARBA00022968"/>
    </source>
</evidence>
<keyword evidence="7" id="KW-0378">Hydrolase</keyword>
<dbReference type="Pfam" id="PF00930">
    <property type="entry name" value="DPPIV_N"/>
    <property type="match status" value="1"/>
</dbReference>
<evidence type="ECO:0000256" key="10">
    <source>
        <dbReference type="SAM" id="MobiDB-lite"/>
    </source>
</evidence>
<gene>
    <name evidence="12" type="ORF">I79_016619</name>
</gene>
<evidence type="ECO:0000256" key="9">
    <source>
        <dbReference type="ARBA" id="ARBA00023180"/>
    </source>
</evidence>
<evidence type="ECO:0000256" key="7">
    <source>
        <dbReference type="ARBA" id="ARBA00022801"/>
    </source>
</evidence>
<dbReference type="FunCoup" id="G3HZV5">
    <property type="interactions" value="40"/>
</dbReference>
<evidence type="ECO:0000256" key="5">
    <source>
        <dbReference type="ARBA" id="ARBA00022525"/>
    </source>
</evidence>
<dbReference type="PaxDb" id="10029-XP_007608365.1"/>
<dbReference type="PRINTS" id="PR00275">
    <property type="entry name" value="GLUCAGON"/>
</dbReference>
<feature type="region of interest" description="Disordered" evidence="10">
    <location>
        <begin position="407"/>
        <end position="441"/>
    </location>
</feature>
<keyword evidence="9" id="KW-0325">Glycoprotein</keyword>
<dbReference type="EMBL" id="JH000988">
    <property type="protein sequence ID" value="EGW01900.1"/>
    <property type="molecule type" value="Genomic_DNA"/>
</dbReference>
<proteinExistence type="inferred from homology"/>
<dbReference type="GO" id="GO:0005179">
    <property type="term" value="F:hormone activity"/>
    <property type="evidence" value="ECO:0007669"/>
    <property type="project" value="InterPro"/>
</dbReference>
<evidence type="ECO:0000259" key="11">
    <source>
        <dbReference type="PROSITE" id="PS00260"/>
    </source>
</evidence>
<evidence type="ECO:0000256" key="4">
    <source>
        <dbReference type="ARBA" id="ARBA00008369"/>
    </source>
</evidence>
<dbReference type="GO" id="GO:0031258">
    <property type="term" value="C:lamellipodium membrane"/>
    <property type="evidence" value="ECO:0007669"/>
    <property type="project" value="UniProtKB-SubCell"/>
</dbReference>
<organism evidence="12 13">
    <name type="scientific">Cricetulus griseus</name>
    <name type="common">Chinese hamster</name>
    <name type="synonym">Cricetulus barabensis griseus</name>
    <dbReference type="NCBI Taxonomy" id="10029"/>
    <lineage>
        <taxon>Eukaryota</taxon>
        <taxon>Metazoa</taxon>
        <taxon>Chordata</taxon>
        <taxon>Craniata</taxon>
        <taxon>Vertebrata</taxon>
        <taxon>Euteleostomi</taxon>
        <taxon>Mammalia</taxon>
        <taxon>Eutheria</taxon>
        <taxon>Euarchontoglires</taxon>
        <taxon>Glires</taxon>
        <taxon>Rodentia</taxon>
        <taxon>Myomorpha</taxon>
        <taxon>Muroidea</taxon>
        <taxon>Cricetidae</taxon>
        <taxon>Cricetinae</taxon>
        <taxon>Cricetulus</taxon>
    </lineage>
</organism>
<dbReference type="GO" id="GO:0005576">
    <property type="term" value="C:extracellular region"/>
    <property type="evidence" value="ECO:0007669"/>
    <property type="project" value="UniProtKB-SubCell"/>
</dbReference>